<dbReference type="Pfam" id="PF14534">
    <property type="entry name" value="DUF4440"/>
    <property type="match status" value="1"/>
</dbReference>
<feature type="domain" description="DUF4440" evidence="1">
    <location>
        <begin position="10"/>
        <end position="106"/>
    </location>
</feature>
<dbReference type="SUPFAM" id="SSF54427">
    <property type="entry name" value="NTF2-like"/>
    <property type="match status" value="1"/>
</dbReference>
<dbReference type="InterPro" id="IPR032710">
    <property type="entry name" value="NTF2-like_dom_sf"/>
</dbReference>
<dbReference type="InterPro" id="IPR027843">
    <property type="entry name" value="DUF4440"/>
</dbReference>
<proteinExistence type="predicted"/>
<name>A0ABY8XCA3_9PSEU</name>
<dbReference type="Proteomes" id="UP001227101">
    <property type="component" value="Chromosome"/>
</dbReference>
<gene>
    <name evidence="2" type="ORF">QP939_32760</name>
</gene>
<sequence length="116" mass="13067">MDDQVAEAIAAERESLRYDCRTDAARFARVLAPDFHEFGTSGREFGRAEALRIVAASDDEPIEVRDIRGTLVADGVVMVKYTSEHAGRRSHRTSLWRRDPDGTWRIFHHQGTPAAD</sequence>
<dbReference type="RefSeq" id="WP_285450092.1">
    <property type="nucleotide sequence ID" value="NZ_CP127173.1"/>
</dbReference>
<dbReference type="Gene3D" id="3.10.450.50">
    <property type="match status" value="1"/>
</dbReference>
<evidence type="ECO:0000313" key="2">
    <source>
        <dbReference type="EMBL" id="WIV53635.1"/>
    </source>
</evidence>
<keyword evidence="3" id="KW-1185">Reference proteome</keyword>
<evidence type="ECO:0000259" key="1">
    <source>
        <dbReference type="Pfam" id="PF14534"/>
    </source>
</evidence>
<accession>A0ABY8XCA3</accession>
<reference evidence="2 3" key="1">
    <citation type="submission" date="2023-06" db="EMBL/GenBank/DDBJ databases">
        <authorList>
            <person name="Oyuntsetseg B."/>
            <person name="Kim S.B."/>
        </authorList>
    </citation>
    <scope>NUCLEOTIDE SEQUENCE [LARGE SCALE GENOMIC DNA]</scope>
    <source>
        <strain evidence="2 3">2-2</strain>
    </source>
</reference>
<protein>
    <submittedName>
        <fullName evidence="2">DUF4440 domain-containing protein</fullName>
    </submittedName>
</protein>
<dbReference type="EMBL" id="CP127173">
    <property type="protein sequence ID" value="WIV53635.1"/>
    <property type="molecule type" value="Genomic_DNA"/>
</dbReference>
<evidence type="ECO:0000313" key="3">
    <source>
        <dbReference type="Proteomes" id="UP001227101"/>
    </source>
</evidence>
<organism evidence="2 3">
    <name type="scientific">Amycolatopsis nalaikhensis</name>
    <dbReference type="NCBI Taxonomy" id="715472"/>
    <lineage>
        <taxon>Bacteria</taxon>
        <taxon>Bacillati</taxon>
        <taxon>Actinomycetota</taxon>
        <taxon>Actinomycetes</taxon>
        <taxon>Pseudonocardiales</taxon>
        <taxon>Pseudonocardiaceae</taxon>
        <taxon>Amycolatopsis</taxon>
    </lineage>
</organism>